<dbReference type="PANTHER" id="PTHR43777:SF1">
    <property type="entry name" value="MOLYBDENUM COFACTOR CYTIDYLYLTRANSFERASE"/>
    <property type="match status" value="1"/>
</dbReference>
<dbReference type="CDD" id="cd04182">
    <property type="entry name" value="GT_2_like_f"/>
    <property type="match status" value="1"/>
</dbReference>
<gene>
    <name evidence="3" type="ORF">BB934_00990</name>
</gene>
<feature type="domain" description="MobA-like NTP transferase" evidence="2">
    <location>
        <begin position="6"/>
        <end position="167"/>
    </location>
</feature>
<sequence length="195" mass="20347">MSEIAAIVLAAGQGSRFGPEPKLLAPFEGKPLVRYVVEAAAVSSADPVIVVTGHRAGEIEAAVKDLPVRFVRNEASSDGLSTSLKAGFAALPAEAQAAIVLLGDMPLIAAELIDDLIAAWEQHGRPMALIPIFEGRRGNPVVLSRNLGDAILTLQGDAGAGSILRHHPGAVEWPLDNAAIVRDIDNADDLEALKS</sequence>
<dbReference type="GO" id="GO:0016301">
    <property type="term" value="F:kinase activity"/>
    <property type="evidence" value="ECO:0007669"/>
    <property type="project" value="UniProtKB-KW"/>
</dbReference>
<proteinExistence type="predicted"/>
<evidence type="ECO:0000256" key="1">
    <source>
        <dbReference type="ARBA" id="ARBA00022842"/>
    </source>
</evidence>
<accession>A0A1B2EAL0</accession>
<keyword evidence="1" id="KW-0460">Magnesium</keyword>
<keyword evidence="3" id="KW-0418">Kinase</keyword>
<name>A0A1B2EAL0_9HYPH</name>
<keyword evidence="3" id="KW-0808">Transferase</keyword>
<evidence type="ECO:0000313" key="3">
    <source>
        <dbReference type="EMBL" id="ANY76967.1"/>
    </source>
</evidence>
<dbReference type="InterPro" id="IPR025877">
    <property type="entry name" value="MobA-like_NTP_Trfase"/>
</dbReference>
<protein>
    <submittedName>
        <fullName evidence="3">4-diphosphocytidyl-2C-methyl-D-erythritol kinase</fullName>
    </submittedName>
</protein>
<dbReference type="Gene3D" id="3.90.550.10">
    <property type="entry name" value="Spore Coat Polysaccharide Biosynthesis Protein SpsA, Chain A"/>
    <property type="match status" value="1"/>
</dbReference>
<dbReference type="PANTHER" id="PTHR43777">
    <property type="entry name" value="MOLYBDENUM COFACTOR CYTIDYLYLTRANSFERASE"/>
    <property type="match status" value="1"/>
</dbReference>
<dbReference type="Pfam" id="PF12804">
    <property type="entry name" value="NTP_transf_3"/>
    <property type="match status" value="1"/>
</dbReference>
<dbReference type="InterPro" id="IPR029044">
    <property type="entry name" value="Nucleotide-diphossugar_trans"/>
</dbReference>
<dbReference type="KEGG" id="moc:BB934_00990"/>
<reference evidence="3" key="1">
    <citation type="submission" date="2016-07" db="EMBL/GenBank/DDBJ databases">
        <title>Microvirga ossetica sp. nov. a new species of rhizobia isolated from root nodules of the legume species Vicia alpestris Steven originated from North Ossetia region in the Caucasus.</title>
        <authorList>
            <person name="Safronova V.I."/>
            <person name="Kuznetsova I.G."/>
            <person name="Sazanova A.L."/>
            <person name="Belimov A."/>
            <person name="Andronov E."/>
            <person name="Osledkin Y.S."/>
            <person name="Onishchuk O.P."/>
            <person name="Kurchak O.N."/>
            <person name="Shaposhnikov A.I."/>
            <person name="Willems A."/>
            <person name="Tikhonovich I.A."/>
        </authorList>
    </citation>
    <scope>NUCLEOTIDE SEQUENCE [LARGE SCALE GENOMIC DNA]</scope>
    <source>
        <strain evidence="3">V5/3M</strain>
    </source>
</reference>
<dbReference type="OrthoDB" id="9779263at2"/>
<organism evidence="3">
    <name type="scientific">Microvirga ossetica</name>
    <dbReference type="NCBI Taxonomy" id="1882682"/>
    <lineage>
        <taxon>Bacteria</taxon>
        <taxon>Pseudomonadati</taxon>
        <taxon>Pseudomonadota</taxon>
        <taxon>Alphaproteobacteria</taxon>
        <taxon>Hyphomicrobiales</taxon>
        <taxon>Methylobacteriaceae</taxon>
        <taxon>Microvirga</taxon>
    </lineage>
</organism>
<dbReference type="EMBL" id="CP016616">
    <property type="protein sequence ID" value="ANY76967.1"/>
    <property type="molecule type" value="Genomic_DNA"/>
</dbReference>
<dbReference type="AlphaFoldDB" id="A0A1B2EAL0"/>
<dbReference type="GO" id="GO:0016779">
    <property type="term" value="F:nucleotidyltransferase activity"/>
    <property type="evidence" value="ECO:0007669"/>
    <property type="project" value="UniProtKB-ARBA"/>
</dbReference>
<dbReference type="SUPFAM" id="SSF53448">
    <property type="entry name" value="Nucleotide-diphospho-sugar transferases"/>
    <property type="match status" value="1"/>
</dbReference>
<evidence type="ECO:0000259" key="2">
    <source>
        <dbReference type="Pfam" id="PF12804"/>
    </source>
</evidence>
<dbReference type="RefSeq" id="WP_099507973.1">
    <property type="nucleotide sequence ID" value="NZ_CP016616.1"/>
</dbReference>